<protein>
    <submittedName>
        <fullName evidence="4">AIR synthase</fullName>
    </submittedName>
</protein>
<dbReference type="Pfam" id="PF00586">
    <property type="entry name" value="AIRS"/>
    <property type="match status" value="1"/>
</dbReference>
<organism evidence="4 5">
    <name type="scientific">Sulfobacillus benefaciens</name>
    <dbReference type="NCBI Taxonomy" id="453960"/>
    <lineage>
        <taxon>Bacteria</taxon>
        <taxon>Bacillati</taxon>
        <taxon>Bacillota</taxon>
        <taxon>Clostridia</taxon>
        <taxon>Eubacteriales</taxon>
        <taxon>Clostridiales Family XVII. Incertae Sedis</taxon>
        <taxon>Sulfobacillus</taxon>
    </lineage>
</organism>
<feature type="domain" description="PurM-like N-terminal" evidence="2">
    <location>
        <begin position="41"/>
        <end position="144"/>
    </location>
</feature>
<dbReference type="Proteomes" id="UP000242699">
    <property type="component" value="Unassembled WGS sequence"/>
</dbReference>
<accession>A0A2T2X341</accession>
<dbReference type="Gene3D" id="3.30.1330.10">
    <property type="entry name" value="PurM-like, N-terminal domain"/>
    <property type="match status" value="1"/>
</dbReference>
<sequence length="356" mass="38054">MPQTELPAIGKISPEAFRDYIYPNLGDSRPEVLVGPQSGVDIAITRVAPGTVMATTTDPVFIVPAYGWDRAAWFAVHILASDAATSGLPPSLMTVDLNLPLSITTEQFHSLWTAFSRTCKQLGIAVISGHTARYEGCEFPMVGGATVMSIGSEERYITTAMAERGDIILCTKGAAIEATGLFAATFPDYVQKHLGHDILSRADALFEKMTVVEDAGVAAAQGVRGQGVTAMHDATECGVVGGVYEMAESSRLGVILRDDQIPVKEETRAICNLTGIDPLISISEGTLLAAVKPHAVDRVVSALKSRGIEAAIIGEMLDSSQGMWRESKGKRTLLQHPRIDPFWAAFGRLAQEGGNR</sequence>
<dbReference type="InterPro" id="IPR011854">
    <property type="entry name" value="HypE"/>
</dbReference>
<dbReference type="CDD" id="cd06061">
    <property type="entry name" value="PurM-like1"/>
    <property type="match status" value="1"/>
</dbReference>
<evidence type="ECO:0000259" key="3">
    <source>
        <dbReference type="Pfam" id="PF02769"/>
    </source>
</evidence>
<dbReference type="InterPro" id="IPR010918">
    <property type="entry name" value="PurM-like_C_dom"/>
</dbReference>
<dbReference type="GO" id="GO:0051604">
    <property type="term" value="P:protein maturation"/>
    <property type="evidence" value="ECO:0007669"/>
    <property type="project" value="TreeGrafter"/>
</dbReference>
<dbReference type="Pfam" id="PF02769">
    <property type="entry name" value="AIRS_C"/>
    <property type="match status" value="1"/>
</dbReference>
<evidence type="ECO:0000259" key="2">
    <source>
        <dbReference type="Pfam" id="PF00586"/>
    </source>
</evidence>
<dbReference type="Gene3D" id="3.90.650.10">
    <property type="entry name" value="PurM-like C-terminal domain"/>
    <property type="match status" value="1"/>
</dbReference>
<name>A0A2T2X341_9FIRM</name>
<comment type="similarity">
    <text evidence="1">Belongs to the HypE family.</text>
</comment>
<dbReference type="AlphaFoldDB" id="A0A2T2X341"/>
<dbReference type="InterPro" id="IPR016188">
    <property type="entry name" value="PurM-like_N"/>
</dbReference>
<dbReference type="SUPFAM" id="SSF55326">
    <property type="entry name" value="PurM N-terminal domain-like"/>
    <property type="match status" value="1"/>
</dbReference>
<feature type="domain" description="PurM-like C-terminal" evidence="3">
    <location>
        <begin position="164"/>
        <end position="320"/>
    </location>
</feature>
<comment type="caution">
    <text evidence="4">The sequence shown here is derived from an EMBL/GenBank/DDBJ whole genome shotgun (WGS) entry which is preliminary data.</text>
</comment>
<dbReference type="EMBL" id="PXYT01000018">
    <property type="protein sequence ID" value="PSR28876.1"/>
    <property type="molecule type" value="Genomic_DNA"/>
</dbReference>
<dbReference type="SUPFAM" id="SSF56042">
    <property type="entry name" value="PurM C-terminal domain-like"/>
    <property type="match status" value="1"/>
</dbReference>
<evidence type="ECO:0000256" key="1">
    <source>
        <dbReference type="ARBA" id="ARBA00006243"/>
    </source>
</evidence>
<gene>
    <name evidence="4" type="ORF">C7B43_09340</name>
</gene>
<dbReference type="PIRSF" id="PIRSF005644">
    <property type="entry name" value="Hdrgns_mtr_HypE"/>
    <property type="match status" value="1"/>
</dbReference>
<dbReference type="PANTHER" id="PTHR30303">
    <property type="entry name" value="HYDROGENASE ISOENZYMES FORMATION PROTEIN HYPE"/>
    <property type="match status" value="1"/>
</dbReference>
<evidence type="ECO:0000313" key="5">
    <source>
        <dbReference type="Proteomes" id="UP000242699"/>
    </source>
</evidence>
<dbReference type="InterPro" id="IPR036921">
    <property type="entry name" value="PurM-like_N_sf"/>
</dbReference>
<proteinExistence type="inferred from homology"/>
<dbReference type="PANTHER" id="PTHR30303:SF4">
    <property type="entry name" value="HYDROGENASE EXPRESSION_FORMATION PROTEIN HYPE"/>
    <property type="match status" value="1"/>
</dbReference>
<evidence type="ECO:0000313" key="4">
    <source>
        <dbReference type="EMBL" id="PSR28876.1"/>
    </source>
</evidence>
<reference evidence="4 5" key="1">
    <citation type="journal article" date="2014" name="BMC Genomics">
        <title>Comparison of environmental and isolate Sulfobacillus genomes reveals diverse carbon, sulfur, nitrogen, and hydrogen metabolisms.</title>
        <authorList>
            <person name="Justice N.B."/>
            <person name="Norman A."/>
            <person name="Brown C.T."/>
            <person name="Singh A."/>
            <person name="Thomas B.C."/>
            <person name="Banfield J.F."/>
        </authorList>
    </citation>
    <scope>NUCLEOTIDE SEQUENCE [LARGE SCALE GENOMIC DNA]</scope>
    <source>
        <strain evidence="4">AMDSBA1</strain>
    </source>
</reference>
<dbReference type="InterPro" id="IPR036676">
    <property type="entry name" value="PurM-like_C_sf"/>
</dbReference>